<protein>
    <submittedName>
        <fullName evidence="2">Uncharacterized protein</fullName>
    </submittedName>
</protein>
<sequence length="150" mass="14895">MPFPGVVRLGVPALVLAAVAACGPADDPRPAGATAAVPSYEAPHGAPGFCARLAAVGGLDRLPASMGELLDGPDVEARTQVSQVARDLRTVLADVRDEGGHEEVAAALEDLVRGLGAVVDGPITGPVADAVSGGLRQVGTVTQPACGFPT</sequence>
<evidence type="ECO:0000256" key="1">
    <source>
        <dbReference type="SAM" id="SignalP"/>
    </source>
</evidence>
<evidence type="ECO:0000313" key="3">
    <source>
        <dbReference type="Proteomes" id="UP000219435"/>
    </source>
</evidence>
<feature type="chain" id="PRO_5013307121" evidence="1">
    <location>
        <begin position="21"/>
        <end position="150"/>
    </location>
</feature>
<dbReference type="RefSeq" id="WP_097193348.1">
    <property type="nucleotide sequence ID" value="NZ_OBQI01000001.1"/>
</dbReference>
<keyword evidence="1" id="KW-0732">Signal</keyword>
<keyword evidence="3" id="KW-1185">Reference proteome</keyword>
<name>A0A285UXR0_9ACTN</name>
<dbReference type="EMBL" id="OBQI01000001">
    <property type="protein sequence ID" value="SOC46705.1"/>
    <property type="molecule type" value="Genomic_DNA"/>
</dbReference>
<reference evidence="3" key="1">
    <citation type="submission" date="2017-08" db="EMBL/GenBank/DDBJ databases">
        <authorList>
            <person name="Varghese N."/>
            <person name="Submissions S."/>
        </authorList>
    </citation>
    <scope>NUCLEOTIDE SEQUENCE [LARGE SCALE GENOMIC DNA]</scope>
    <source>
        <strain evidence="3">DSM 4725</strain>
    </source>
</reference>
<gene>
    <name evidence="2" type="ORF">SAMN05660748_0404</name>
</gene>
<evidence type="ECO:0000313" key="2">
    <source>
        <dbReference type="EMBL" id="SOC46705.1"/>
    </source>
</evidence>
<dbReference type="Proteomes" id="UP000219435">
    <property type="component" value="Unassembled WGS sequence"/>
</dbReference>
<accession>A0A285UXR0</accession>
<feature type="signal peptide" evidence="1">
    <location>
        <begin position="1"/>
        <end position="20"/>
    </location>
</feature>
<organism evidence="2 3">
    <name type="scientific">Blastococcus aggregatus</name>
    <dbReference type="NCBI Taxonomy" id="38502"/>
    <lineage>
        <taxon>Bacteria</taxon>
        <taxon>Bacillati</taxon>
        <taxon>Actinomycetota</taxon>
        <taxon>Actinomycetes</taxon>
        <taxon>Geodermatophilales</taxon>
        <taxon>Geodermatophilaceae</taxon>
        <taxon>Blastococcus</taxon>
    </lineage>
</organism>
<dbReference type="AlphaFoldDB" id="A0A285UXR0"/>
<dbReference type="OrthoDB" id="5194738at2"/>
<proteinExistence type="predicted"/>